<keyword evidence="2" id="KW-1185">Reference proteome</keyword>
<protein>
    <submittedName>
        <fullName evidence="1">Uncharacterized protein</fullName>
    </submittedName>
</protein>
<evidence type="ECO:0000313" key="1">
    <source>
        <dbReference type="EMBL" id="KAG0422726.1"/>
    </source>
</evidence>
<reference evidence="1 2" key="1">
    <citation type="journal article" date="2020" name="Cell">
        <title>Large-Scale Comparative Analyses of Tick Genomes Elucidate Their Genetic Diversity and Vector Capacities.</title>
        <authorList>
            <consortium name="Tick Genome and Microbiome Consortium (TIGMIC)"/>
            <person name="Jia N."/>
            <person name="Wang J."/>
            <person name="Shi W."/>
            <person name="Du L."/>
            <person name="Sun Y."/>
            <person name="Zhan W."/>
            <person name="Jiang J.F."/>
            <person name="Wang Q."/>
            <person name="Zhang B."/>
            <person name="Ji P."/>
            <person name="Bell-Sakyi L."/>
            <person name="Cui X.M."/>
            <person name="Yuan T.T."/>
            <person name="Jiang B.G."/>
            <person name="Yang W.F."/>
            <person name="Lam T.T."/>
            <person name="Chang Q.C."/>
            <person name="Ding S.J."/>
            <person name="Wang X.J."/>
            <person name="Zhu J.G."/>
            <person name="Ruan X.D."/>
            <person name="Zhao L."/>
            <person name="Wei J.T."/>
            <person name="Ye R.Z."/>
            <person name="Que T.C."/>
            <person name="Du C.H."/>
            <person name="Zhou Y.H."/>
            <person name="Cheng J.X."/>
            <person name="Dai P.F."/>
            <person name="Guo W.B."/>
            <person name="Han X.H."/>
            <person name="Huang E.J."/>
            <person name="Li L.F."/>
            <person name="Wei W."/>
            <person name="Gao Y.C."/>
            <person name="Liu J.Z."/>
            <person name="Shao H.Z."/>
            <person name="Wang X."/>
            <person name="Wang C.C."/>
            <person name="Yang T.C."/>
            <person name="Huo Q.B."/>
            <person name="Li W."/>
            <person name="Chen H.Y."/>
            <person name="Chen S.E."/>
            <person name="Zhou L.G."/>
            <person name="Ni X.B."/>
            <person name="Tian J.H."/>
            <person name="Sheng Y."/>
            <person name="Liu T."/>
            <person name="Pan Y.S."/>
            <person name="Xia L.Y."/>
            <person name="Li J."/>
            <person name="Zhao F."/>
            <person name="Cao W.C."/>
        </authorList>
    </citation>
    <scope>NUCLEOTIDE SEQUENCE [LARGE SCALE GENOMIC DNA]</scope>
    <source>
        <strain evidence="1">Iper-2018</strain>
    </source>
</reference>
<comment type="caution">
    <text evidence="1">The sequence shown here is derived from an EMBL/GenBank/DDBJ whole genome shotgun (WGS) entry which is preliminary data.</text>
</comment>
<dbReference type="Proteomes" id="UP000805193">
    <property type="component" value="Unassembled WGS sequence"/>
</dbReference>
<name>A0AC60PNW9_IXOPE</name>
<dbReference type="EMBL" id="JABSTQ010010190">
    <property type="protein sequence ID" value="KAG0422726.1"/>
    <property type="molecule type" value="Genomic_DNA"/>
</dbReference>
<gene>
    <name evidence="1" type="ORF">HPB47_001465</name>
</gene>
<organism evidence="1 2">
    <name type="scientific">Ixodes persulcatus</name>
    <name type="common">Taiga tick</name>
    <dbReference type="NCBI Taxonomy" id="34615"/>
    <lineage>
        <taxon>Eukaryota</taxon>
        <taxon>Metazoa</taxon>
        <taxon>Ecdysozoa</taxon>
        <taxon>Arthropoda</taxon>
        <taxon>Chelicerata</taxon>
        <taxon>Arachnida</taxon>
        <taxon>Acari</taxon>
        <taxon>Parasitiformes</taxon>
        <taxon>Ixodida</taxon>
        <taxon>Ixodoidea</taxon>
        <taxon>Ixodidae</taxon>
        <taxon>Ixodinae</taxon>
        <taxon>Ixodes</taxon>
    </lineage>
</organism>
<proteinExistence type="predicted"/>
<evidence type="ECO:0000313" key="2">
    <source>
        <dbReference type="Proteomes" id="UP000805193"/>
    </source>
</evidence>
<sequence length="173" mass="19121">MAHPEYEIHSHWRSLRHCALAAVCKRDGGCDSGHALSSKCLDMADTTPLGRPTTKRSTRTARIHGILCPRPTLPGGREAVYRRMGWILTNGAVCAVHEAEHRSKLAQGRWGDQAGPLLQPRLRHEASEANRLEGGKAGRVSSAEAFMGQTQLQIVMIQKCDFLSIRFGVRKLM</sequence>
<accession>A0AC60PNW9</accession>